<reference evidence="2 3" key="1">
    <citation type="submission" date="2024-08" db="EMBL/GenBank/DDBJ databases">
        <authorList>
            <person name="Cucini C."/>
            <person name="Frati F."/>
        </authorList>
    </citation>
    <scope>NUCLEOTIDE SEQUENCE [LARGE SCALE GENOMIC DNA]</scope>
</reference>
<dbReference type="EMBL" id="CAXLJM020000156">
    <property type="protein sequence ID" value="CAL8143434.1"/>
    <property type="molecule type" value="Genomic_DNA"/>
</dbReference>
<comment type="caution">
    <text evidence="2">The sequence shown here is derived from an EMBL/GenBank/DDBJ whole genome shotgun (WGS) entry which is preliminary data.</text>
</comment>
<keyword evidence="1" id="KW-0472">Membrane</keyword>
<proteinExistence type="predicted"/>
<protein>
    <recommendedName>
        <fullName evidence="4">Odorant receptor</fullName>
    </recommendedName>
</protein>
<evidence type="ECO:0000313" key="3">
    <source>
        <dbReference type="Proteomes" id="UP001642540"/>
    </source>
</evidence>
<evidence type="ECO:0000256" key="1">
    <source>
        <dbReference type="SAM" id="Phobius"/>
    </source>
</evidence>
<dbReference type="Proteomes" id="UP001642540">
    <property type="component" value="Unassembled WGS sequence"/>
</dbReference>
<name>A0ABP1S439_9HEXA</name>
<keyword evidence="3" id="KW-1185">Reference proteome</keyword>
<keyword evidence="1" id="KW-1133">Transmembrane helix</keyword>
<feature type="transmembrane region" description="Helical" evidence="1">
    <location>
        <begin position="99"/>
        <end position="120"/>
    </location>
</feature>
<feature type="transmembrane region" description="Helical" evidence="1">
    <location>
        <begin position="194"/>
        <end position="219"/>
    </location>
</feature>
<sequence length="322" mass="36635">MLAVLTIGYRLKLRYTNVIYLLNQIFEYSDKMKEFIKSSNGQLNQNQMKKIRRAEIVFALATALTTFPLFAYGACLIIPMEATHAFLQECLEIDLSFEFKFAPLILFFIWVASNMGSVLFNATTLTLSHMVLTIACISVITPDHVRLIEQKKLSVETNGLRYQIVTSCFRSLEDIQVVNMYRTQQIINNLLNEILATILFSLHHVFALVVVVGLTYTILKVPEVLARAGPLILFGFICGASIPVFLEYFEATELNELSEVSMTFKGKCNDIMSRRSMLRKFAVSCPPLRIQAGYPFFNVSRDTFLQFMSQCIDFLISLLAAY</sequence>
<evidence type="ECO:0000313" key="2">
    <source>
        <dbReference type="EMBL" id="CAL8143434.1"/>
    </source>
</evidence>
<feature type="transmembrane region" description="Helical" evidence="1">
    <location>
        <begin position="231"/>
        <end position="249"/>
    </location>
</feature>
<organism evidence="2 3">
    <name type="scientific">Orchesella dallaii</name>
    <dbReference type="NCBI Taxonomy" id="48710"/>
    <lineage>
        <taxon>Eukaryota</taxon>
        <taxon>Metazoa</taxon>
        <taxon>Ecdysozoa</taxon>
        <taxon>Arthropoda</taxon>
        <taxon>Hexapoda</taxon>
        <taxon>Collembola</taxon>
        <taxon>Entomobryomorpha</taxon>
        <taxon>Entomobryoidea</taxon>
        <taxon>Orchesellidae</taxon>
        <taxon>Orchesellinae</taxon>
        <taxon>Orchesella</taxon>
    </lineage>
</organism>
<evidence type="ECO:0008006" key="4">
    <source>
        <dbReference type="Google" id="ProtNLM"/>
    </source>
</evidence>
<gene>
    <name evidence="2" type="ORF">ODALV1_LOCUS29569</name>
</gene>
<keyword evidence="1" id="KW-0812">Transmembrane</keyword>
<feature type="transmembrane region" description="Helical" evidence="1">
    <location>
        <begin position="56"/>
        <end position="79"/>
    </location>
</feature>
<accession>A0ABP1S439</accession>